<evidence type="ECO:0000256" key="3">
    <source>
        <dbReference type="ARBA" id="ARBA00022692"/>
    </source>
</evidence>
<dbReference type="PANTHER" id="PTHR45649:SF9">
    <property type="entry name" value="AMINO-ACID PERMEASE 2"/>
    <property type="match status" value="1"/>
</dbReference>
<keyword evidence="2" id="KW-0813">Transport</keyword>
<gene>
    <name evidence="8" type="ORF">OEA41_006132</name>
</gene>
<reference evidence="8" key="1">
    <citation type="submission" date="2022-11" db="EMBL/GenBank/DDBJ databases">
        <title>Chromosomal genome sequence assembly and mating type (MAT) locus characterization of the leprose asexual lichenized fungus Lepraria neglecta (Nyl.) Erichsen.</title>
        <authorList>
            <person name="Allen J.L."/>
            <person name="Pfeffer B."/>
        </authorList>
    </citation>
    <scope>NUCLEOTIDE SEQUENCE</scope>
    <source>
        <strain evidence="8">Allen 5258</strain>
    </source>
</reference>
<dbReference type="PROSITE" id="PS00218">
    <property type="entry name" value="AMINO_ACID_PERMEASE_1"/>
    <property type="match status" value="1"/>
</dbReference>
<dbReference type="GO" id="GO:0006865">
    <property type="term" value="P:amino acid transport"/>
    <property type="evidence" value="ECO:0007669"/>
    <property type="project" value="InterPro"/>
</dbReference>
<dbReference type="PANTHER" id="PTHR45649">
    <property type="entry name" value="AMINO-ACID PERMEASE BAT1"/>
    <property type="match status" value="1"/>
</dbReference>
<keyword evidence="9" id="KW-1185">Reference proteome</keyword>
<keyword evidence="5 7" id="KW-0472">Membrane</keyword>
<evidence type="ECO:0008006" key="10">
    <source>
        <dbReference type="Google" id="ProtNLM"/>
    </source>
</evidence>
<evidence type="ECO:0000256" key="1">
    <source>
        <dbReference type="ARBA" id="ARBA00004141"/>
    </source>
</evidence>
<feature type="transmembrane region" description="Helical" evidence="7">
    <location>
        <begin position="508"/>
        <end position="526"/>
    </location>
</feature>
<feature type="transmembrane region" description="Helical" evidence="7">
    <location>
        <begin position="308"/>
        <end position="330"/>
    </location>
</feature>
<dbReference type="Gene3D" id="1.20.1740.10">
    <property type="entry name" value="Amino acid/polyamine transporter I"/>
    <property type="match status" value="1"/>
</dbReference>
<sequence length="565" mass="61729">MDPNTGITKEADVTGSGLDDKRTGRRQSAFNRRKSSAVVDEAPAAIVEASALNAADRRLAEMGYVQVYKREFSWLSTISFALSISGLFASVSTTFIYPFEAGGASSAIWCWLISGFGCYCIALSVAELVSAYPTSGGLYFTCKYLAPPEWVPEIAWLTGWLNLLGQIAGAASTEYGCAQLLLAAVSMASDFNGYVPTDRQTVGVMAAFTTLHAALNSLNTAALEKMTKTYVIFHLAVLFSCCVVLLAMCDYKHSSAYTWTTVVDNSGWRPTGWSFIFGFLSASWTMTDYDATAHIAEEIKDPEIKAPWSIAIALGFTWIGGWLFTIVLAYCSGDPTHTLSNVVVQPVAQIFYDVIGRNGGIFFTVAACFILNFTAMTAIQAGARTIWAYSRDEMLPGSRIWYKINKRTDTPIIAVWLFCTCCVLINLIGLGSYTAISAIFNLTAIALDWSYCIPIVCKLAYGKFERGPFHLGKFSVPINVWAIVWTTFVTIIYVMPTIRPVTPQNMNYVIVLIAAVAIFSIGYWYAAGRYYYIGPRNNAQLIMGVEGEGKAGSSGGSSDEKRVVQ</sequence>
<evidence type="ECO:0000256" key="5">
    <source>
        <dbReference type="ARBA" id="ARBA00023136"/>
    </source>
</evidence>
<dbReference type="EMBL" id="JASNWA010000007">
    <property type="protein sequence ID" value="KAK3172807.1"/>
    <property type="molecule type" value="Genomic_DNA"/>
</dbReference>
<dbReference type="AlphaFoldDB" id="A0AAD9ZAM8"/>
<keyword evidence="4 7" id="KW-1133">Transmembrane helix</keyword>
<name>A0AAD9ZAM8_9LECA</name>
<feature type="transmembrane region" description="Helical" evidence="7">
    <location>
        <begin position="109"/>
        <end position="129"/>
    </location>
</feature>
<proteinExistence type="predicted"/>
<keyword evidence="3 7" id="KW-0812">Transmembrane</keyword>
<dbReference type="InterPro" id="IPR004840">
    <property type="entry name" value="Amino_acid_permease_CS"/>
</dbReference>
<accession>A0AAD9ZAM8</accession>
<dbReference type="GO" id="GO:0022857">
    <property type="term" value="F:transmembrane transporter activity"/>
    <property type="evidence" value="ECO:0007669"/>
    <property type="project" value="InterPro"/>
</dbReference>
<evidence type="ECO:0000256" key="7">
    <source>
        <dbReference type="SAM" id="Phobius"/>
    </source>
</evidence>
<feature type="transmembrane region" description="Helical" evidence="7">
    <location>
        <begin position="361"/>
        <end position="389"/>
    </location>
</feature>
<evidence type="ECO:0000256" key="6">
    <source>
        <dbReference type="SAM" id="MobiDB-lite"/>
    </source>
</evidence>
<dbReference type="PIRSF" id="PIRSF006060">
    <property type="entry name" value="AA_transporter"/>
    <property type="match status" value="1"/>
</dbReference>
<feature type="transmembrane region" description="Helical" evidence="7">
    <location>
        <begin position="72"/>
        <end position="97"/>
    </location>
</feature>
<feature type="transmembrane region" description="Helical" evidence="7">
    <location>
        <begin position="268"/>
        <end position="287"/>
    </location>
</feature>
<dbReference type="Proteomes" id="UP001276659">
    <property type="component" value="Unassembled WGS sequence"/>
</dbReference>
<feature type="region of interest" description="Disordered" evidence="6">
    <location>
        <begin position="1"/>
        <end position="26"/>
    </location>
</feature>
<dbReference type="GO" id="GO:0016020">
    <property type="term" value="C:membrane"/>
    <property type="evidence" value="ECO:0007669"/>
    <property type="project" value="UniProtKB-SubCell"/>
</dbReference>
<feature type="transmembrane region" description="Helical" evidence="7">
    <location>
        <begin position="435"/>
        <end position="457"/>
    </location>
</feature>
<evidence type="ECO:0000313" key="9">
    <source>
        <dbReference type="Proteomes" id="UP001276659"/>
    </source>
</evidence>
<dbReference type="Pfam" id="PF13520">
    <property type="entry name" value="AA_permease_2"/>
    <property type="match status" value="1"/>
</dbReference>
<evidence type="ECO:0000313" key="8">
    <source>
        <dbReference type="EMBL" id="KAK3172807.1"/>
    </source>
</evidence>
<comment type="subcellular location">
    <subcellularLocation>
        <location evidence="1">Membrane</location>
        <topology evidence="1">Multi-pass membrane protein</topology>
    </subcellularLocation>
</comment>
<feature type="transmembrane region" description="Helical" evidence="7">
    <location>
        <begin position="478"/>
        <end position="496"/>
    </location>
</feature>
<comment type="caution">
    <text evidence="8">The sequence shown here is derived from an EMBL/GenBank/DDBJ whole genome shotgun (WGS) entry which is preliminary data.</text>
</comment>
<dbReference type="InterPro" id="IPR002293">
    <property type="entry name" value="AA/rel_permease1"/>
</dbReference>
<feature type="transmembrane region" description="Helical" evidence="7">
    <location>
        <begin position="230"/>
        <end position="248"/>
    </location>
</feature>
<protein>
    <recommendedName>
        <fullName evidence="10">Amino acid transporter</fullName>
    </recommendedName>
</protein>
<feature type="transmembrane region" description="Helical" evidence="7">
    <location>
        <begin position="410"/>
        <end position="429"/>
    </location>
</feature>
<evidence type="ECO:0000256" key="2">
    <source>
        <dbReference type="ARBA" id="ARBA00022448"/>
    </source>
</evidence>
<evidence type="ECO:0000256" key="4">
    <source>
        <dbReference type="ARBA" id="ARBA00022989"/>
    </source>
</evidence>
<organism evidence="8 9">
    <name type="scientific">Lepraria neglecta</name>
    <dbReference type="NCBI Taxonomy" id="209136"/>
    <lineage>
        <taxon>Eukaryota</taxon>
        <taxon>Fungi</taxon>
        <taxon>Dikarya</taxon>
        <taxon>Ascomycota</taxon>
        <taxon>Pezizomycotina</taxon>
        <taxon>Lecanoromycetes</taxon>
        <taxon>OSLEUM clade</taxon>
        <taxon>Lecanoromycetidae</taxon>
        <taxon>Lecanorales</taxon>
        <taxon>Lecanorineae</taxon>
        <taxon>Stereocaulaceae</taxon>
        <taxon>Lepraria</taxon>
    </lineage>
</organism>